<reference evidence="2 3" key="1">
    <citation type="submission" date="2016-11" db="EMBL/GenBank/DDBJ databases">
        <authorList>
            <person name="Jaros S."/>
            <person name="Januszkiewicz K."/>
            <person name="Wedrychowicz H."/>
        </authorList>
    </citation>
    <scope>NUCLEOTIDE SEQUENCE [LARGE SCALE GENOMIC DNA]</scope>
    <source>
        <strain evidence="2 3">DSM 16917</strain>
    </source>
</reference>
<dbReference type="STRING" id="299255.SAMN02745129_2161"/>
<dbReference type="Pfam" id="PF16932">
    <property type="entry name" value="T4SS_TraI"/>
    <property type="match status" value="1"/>
</dbReference>
<dbReference type="EMBL" id="FQXG01000003">
    <property type="protein sequence ID" value="SHH50609.1"/>
    <property type="molecule type" value="Genomic_DNA"/>
</dbReference>
<dbReference type="Proteomes" id="UP000184268">
    <property type="component" value="Unassembled WGS sequence"/>
</dbReference>
<dbReference type="AlphaFoldDB" id="A0A1M5TIU5"/>
<gene>
    <name evidence="2" type="ORF">SAMN02745129_2161</name>
</gene>
<keyword evidence="3" id="KW-1185">Reference proteome</keyword>
<sequence length="296" mass="33371">MMSLRPLLMLLMLCLPALANASSDRDGVLQRLQGLDKENTRVVEVSALAGEGDDQMRLRAMREAAISVGAQHGYNEYMGYLKGELETISADLDALFPFRDLMRLEDNGQVELYLLPPVVREVKDVTRVNGEHTELTTTGTLLAVDKPARLVTTPPDWREYVFYDQAVDISDPPSVLLPESDKEKQAWAAWVLEGWSAGVEQADIEMKYRLRRLGSDFIGMAKYLRLVSENKAYKATVVSQSVDVHGDSNRMAIEQRVYKLHDGGGLQLDASDWKAVPLDNRESYRLQSEFELREAY</sequence>
<dbReference type="InterPro" id="IPR031618">
    <property type="entry name" value="T4SS_TraI"/>
</dbReference>
<protein>
    <submittedName>
        <fullName evidence="2">Defect in organelle trafficking protein DotC</fullName>
    </submittedName>
</protein>
<accession>A0A1M5TIU5</accession>
<proteinExistence type="predicted"/>
<organism evidence="2 3">
    <name type="scientific">Ferrimonas marina</name>
    <dbReference type="NCBI Taxonomy" id="299255"/>
    <lineage>
        <taxon>Bacteria</taxon>
        <taxon>Pseudomonadati</taxon>
        <taxon>Pseudomonadota</taxon>
        <taxon>Gammaproteobacteria</taxon>
        <taxon>Alteromonadales</taxon>
        <taxon>Ferrimonadaceae</taxon>
        <taxon>Ferrimonas</taxon>
    </lineage>
</organism>
<evidence type="ECO:0000313" key="2">
    <source>
        <dbReference type="EMBL" id="SHH50609.1"/>
    </source>
</evidence>
<evidence type="ECO:0000256" key="1">
    <source>
        <dbReference type="SAM" id="SignalP"/>
    </source>
</evidence>
<name>A0A1M5TIU5_9GAMM</name>
<feature type="chain" id="PRO_5009913962" evidence="1">
    <location>
        <begin position="22"/>
        <end position="296"/>
    </location>
</feature>
<evidence type="ECO:0000313" key="3">
    <source>
        <dbReference type="Proteomes" id="UP000184268"/>
    </source>
</evidence>
<feature type="signal peptide" evidence="1">
    <location>
        <begin position="1"/>
        <end position="21"/>
    </location>
</feature>
<keyword evidence="1" id="KW-0732">Signal</keyword>